<keyword evidence="4" id="KW-1185">Reference proteome</keyword>
<evidence type="ECO:0000313" key="3">
    <source>
        <dbReference type="EMBL" id="GGV29126.1"/>
    </source>
</evidence>
<name>A0A918IMP9_9ACTN</name>
<reference evidence="3" key="2">
    <citation type="submission" date="2020-09" db="EMBL/GenBank/DDBJ databases">
        <authorList>
            <person name="Sun Q."/>
            <person name="Ohkuma M."/>
        </authorList>
    </citation>
    <scope>NUCLEOTIDE SEQUENCE</scope>
    <source>
        <strain evidence="3">JCM 4369</strain>
    </source>
</reference>
<sequence length="111" mass="11255">MIRTTTTAGVRRLLVAAVALLLITCTVGAWAMPHTRPTPAAAAPFEEGAGQDCHLTAGPTAAYCGMSRMPGPASQASVWPAGLNPRTALLLFSALAVSAAIGLVSSAGRRL</sequence>
<protein>
    <submittedName>
        <fullName evidence="3">Uncharacterized protein</fullName>
    </submittedName>
</protein>
<dbReference type="EMBL" id="BMTD01000035">
    <property type="protein sequence ID" value="GGV29126.1"/>
    <property type="molecule type" value="Genomic_DNA"/>
</dbReference>
<feature type="transmembrane region" description="Helical" evidence="1">
    <location>
        <begin position="88"/>
        <end position="108"/>
    </location>
</feature>
<gene>
    <name evidence="3" type="ORF">GCM10010260_82040</name>
</gene>
<organism evidence="3 4">
    <name type="scientific">Streptomyces filipinensis</name>
    <dbReference type="NCBI Taxonomy" id="66887"/>
    <lineage>
        <taxon>Bacteria</taxon>
        <taxon>Bacillati</taxon>
        <taxon>Actinomycetota</taxon>
        <taxon>Actinomycetes</taxon>
        <taxon>Kitasatosporales</taxon>
        <taxon>Streptomycetaceae</taxon>
        <taxon>Streptomyces</taxon>
    </lineage>
</organism>
<evidence type="ECO:0000256" key="2">
    <source>
        <dbReference type="SAM" id="SignalP"/>
    </source>
</evidence>
<accession>A0A918IMP9</accession>
<keyword evidence="1" id="KW-0812">Transmembrane</keyword>
<proteinExistence type="predicted"/>
<feature type="signal peptide" evidence="2">
    <location>
        <begin position="1"/>
        <end position="31"/>
    </location>
</feature>
<comment type="caution">
    <text evidence="3">The sequence shown here is derived from an EMBL/GenBank/DDBJ whole genome shotgun (WGS) entry which is preliminary data.</text>
</comment>
<feature type="chain" id="PRO_5037295122" evidence="2">
    <location>
        <begin position="32"/>
        <end position="111"/>
    </location>
</feature>
<evidence type="ECO:0000256" key="1">
    <source>
        <dbReference type="SAM" id="Phobius"/>
    </source>
</evidence>
<dbReference type="AlphaFoldDB" id="A0A918IMP9"/>
<keyword evidence="2" id="KW-0732">Signal</keyword>
<dbReference type="Proteomes" id="UP000618795">
    <property type="component" value="Unassembled WGS sequence"/>
</dbReference>
<evidence type="ECO:0000313" key="4">
    <source>
        <dbReference type="Proteomes" id="UP000618795"/>
    </source>
</evidence>
<dbReference type="RefSeq" id="WP_191878530.1">
    <property type="nucleotide sequence ID" value="NZ_BMTD01000035.1"/>
</dbReference>
<reference evidence="3" key="1">
    <citation type="journal article" date="2014" name="Int. J. Syst. Evol. Microbiol.">
        <title>Complete genome sequence of Corynebacterium casei LMG S-19264T (=DSM 44701T), isolated from a smear-ripened cheese.</title>
        <authorList>
            <consortium name="US DOE Joint Genome Institute (JGI-PGF)"/>
            <person name="Walter F."/>
            <person name="Albersmeier A."/>
            <person name="Kalinowski J."/>
            <person name="Ruckert C."/>
        </authorList>
    </citation>
    <scope>NUCLEOTIDE SEQUENCE</scope>
    <source>
        <strain evidence="3">JCM 4369</strain>
    </source>
</reference>
<keyword evidence="1" id="KW-0472">Membrane</keyword>
<keyword evidence="1" id="KW-1133">Transmembrane helix</keyword>